<reference evidence="1 2" key="1">
    <citation type="submission" date="2023-02" db="EMBL/GenBank/DDBJ databases">
        <title>LHISI_Scaffold_Assembly.</title>
        <authorList>
            <person name="Stuart O.P."/>
            <person name="Cleave R."/>
            <person name="Magrath M.J.L."/>
            <person name="Mikheyev A.S."/>
        </authorList>
    </citation>
    <scope>NUCLEOTIDE SEQUENCE [LARGE SCALE GENOMIC DNA]</scope>
    <source>
        <strain evidence="1">Daus_M_001</strain>
        <tissue evidence="1">Leg muscle</tissue>
    </source>
</reference>
<name>A0ABQ9IM92_9NEOP</name>
<comment type="caution">
    <text evidence="1">The sequence shown here is derived from an EMBL/GenBank/DDBJ whole genome shotgun (WGS) entry which is preliminary data.</text>
</comment>
<keyword evidence="2" id="KW-1185">Reference proteome</keyword>
<organism evidence="1 2">
    <name type="scientific">Dryococelus australis</name>
    <dbReference type="NCBI Taxonomy" id="614101"/>
    <lineage>
        <taxon>Eukaryota</taxon>
        <taxon>Metazoa</taxon>
        <taxon>Ecdysozoa</taxon>
        <taxon>Arthropoda</taxon>
        <taxon>Hexapoda</taxon>
        <taxon>Insecta</taxon>
        <taxon>Pterygota</taxon>
        <taxon>Neoptera</taxon>
        <taxon>Polyneoptera</taxon>
        <taxon>Phasmatodea</taxon>
        <taxon>Verophasmatodea</taxon>
        <taxon>Anareolatae</taxon>
        <taxon>Phasmatidae</taxon>
        <taxon>Eurycanthinae</taxon>
        <taxon>Dryococelus</taxon>
    </lineage>
</organism>
<sequence>MAQKGTTIDLEGTVTLSVHIASETVPTKFLVTADLQETAMLGQSWLASQNAIDCSQGCIYLRTTMHWLAAWKQLSNPEEITVQQLEAKLDRAEFAMRQQNNH</sequence>
<dbReference type="EMBL" id="JARBHB010000001">
    <property type="protein sequence ID" value="KAJ8897622.1"/>
    <property type="molecule type" value="Genomic_DNA"/>
</dbReference>
<dbReference type="Gene3D" id="2.40.70.10">
    <property type="entry name" value="Acid Proteases"/>
    <property type="match status" value="1"/>
</dbReference>
<dbReference type="Proteomes" id="UP001159363">
    <property type="component" value="Chromosome 1"/>
</dbReference>
<protein>
    <submittedName>
        <fullName evidence="1">Uncharacterized protein</fullName>
    </submittedName>
</protein>
<evidence type="ECO:0000313" key="2">
    <source>
        <dbReference type="Proteomes" id="UP001159363"/>
    </source>
</evidence>
<dbReference type="InterPro" id="IPR021109">
    <property type="entry name" value="Peptidase_aspartic_dom_sf"/>
</dbReference>
<proteinExistence type="predicted"/>
<gene>
    <name evidence="1" type="ORF">PR048_002971</name>
</gene>
<evidence type="ECO:0000313" key="1">
    <source>
        <dbReference type="EMBL" id="KAJ8897622.1"/>
    </source>
</evidence>
<accession>A0ABQ9IM92</accession>